<sequence>MLRARVAPGMIASVTTSEPGRVLIESGFGIAGSMTSAAATVVYSPTDAALQLDDRFGACLRELADDLAAAPLPRREAARAGAALAFAVEHGITLSRRDRTVRSDGFFTERAGGRVSARELGEAVLLAARAATDDRRVRHLGCLLAEVVVSPDVDVALAERALLVARDLTWRQLALLAAVGRRDRSPLPLTPVPVDPRAWTTWGALEDLTGLQMAGLLDPPVAVPRPGGSAQPRLRPADLRLTRRGVLLHRLLALDFVRPEDVDTALAALT</sequence>
<accession>A0A1G4YCH1</accession>
<dbReference type="EMBL" id="FMUH01000003">
    <property type="protein sequence ID" value="SCX51143.1"/>
    <property type="molecule type" value="Genomic_DNA"/>
</dbReference>
<dbReference type="Proteomes" id="UP000198981">
    <property type="component" value="Unassembled WGS sequence"/>
</dbReference>
<keyword evidence="2" id="KW-1185">Reference proteome</keyword>
<evidence type="ECO:0000313" key="1">
    <source>
        <dbReference type="EMBL" id="SCX51143.1"/>
    </source>
</evidence>
<reference evidence="2" key="1">
    <citation type="submission" date="2016-10" db="EMBL/GenBank/DDBJ databases">
        <authorList>
            <person name="Varghese N."/>
            <person name="Submissions S."/>
        </authorList>
    </citation>
    <scope>NUCLEOTIDE SEQUENCE [LARGE SCALE GENOMIC DNA]</scope>
    <source>
        <strain evidence="2">DSM 45722</strain>
    </source>
</reference>
<organism evidence="1 2">
    <name type="scientific">Klenkia marina</name>
    <dbReference type="NCBI Taxonomy" id="1960309"/>
    <lineage>
        <taxon>Bacteria</taxon>
        <taxon>Bacillati</taxon>
        <taxon>Actinomycetota</taxon>
        <taxon>Actinomycetes</taxon>
        <taxon>Geodermatophilales</taxon>
        <taxon>Geodermatophilaceae</taxon>
        <taxon>Klenkia</taxon>
    </lineage>
</organism>
<proteinExistence type="predicted"/>
<evidence type="ECO:0000313" key="2">
    <source>
        <dbReference type="Proteomes" id="UP000198981"/>
    </source>
</evidence>
<name>A0A1G4YCH1_9ACTN</name>
<dbReference type="AlphaFoldDB" id="A0A1G4YCH1"/>
<gene>
    <name evidence="1" type="ORF">SAMN03159343_2560</name>
</gene>
<protein>
    <submittedName>
        <fullName evidence="1">Uncharacterized protein</fullName>
    </submittedName>
</protein>